<evidence type="ECO:0000313" key="3">
    <source>
        <dbReference type="Proteomes" id="UP001229832"/>
    </source>
</evidence>
<feature type="domain" description="Bacteriophage T5 Orf172 DNA-binding" evidence="1">
    <location>
        <begin position="24"/>
        <end position="110"/>
    </location>
</feature>
<dbReference type="AlphaFoldDB" id="A0ABD7Z947"/>
<evidence type="ECO:0000313" key="2">
    <source>
        <dbReference type="EMBL" id="WLV83664.1"/>
    </source>
</evidence>
<dbReference type="GeneID" id="93267772"/>
<sequence length="146" mass="17045">MNQPQLFNFHGQQVNTTNRGDYFGYFYVLECSGILKIGSTKNPRVRLQQLKRMLENYGNHKITKMYISKPCTNYKENERVLQNYFSTVRIKNTELFRTDVKQVLKAASCLKLKNNSELQEKKSKEVTDFLKDLVLTGGKNYETTSI</sequence>
<organism evidence="2 3">
    <name type="scientific">Lacticaseibacillus zeae subsp. silagei</name>
    <dbReference type="NCBI Taxonomy" id="3068307"/>
    <lineage>
        <taxon>Bacteria</taxon>
        <taxon>Bacillati</taxon>
        <taxon>Bacillota</taxon>
        <taxon>Bacilli</taxon>
        <taxon>Lactobacillales</taxon>
        <taxon>Lactobacillaceae</taxon>
        <taxon>Lacticaseibacillus</taxon>
    </lineage>
</organism>
<dbReference type="RefSeq" id="WP_093997727.1">
    <property type="nucleotide sequence ID" value="NZ_CP132484.1"/>
</dbReference>
<protein>
    <submittedName>
        <fullName evidence="2">GIY-YIG nuclease family protein</fullName>
    </submittedName>
</protein>
<dbReference type="Pfam" id="PF10544">
    <property type="entry name" value="T5orf172"/>
    <property type="match status" value="1"/>
</dbReference>
<dbReference type="Proteomes" id="UP001229832">
    <property type="component" value="Chromosome"/>
</dbReference>
<name>A0ABD7Z947_LACZE</name>
<dbReference type="InterPro" id="IPR018306">
    <property type="entry name" value="Phage_T5_Orf172_DNA-bd"/>
</dbReference>
<proteinExistence type="predicted"/>
<gene>
    <name evidence="2" type="ORF">LACZS2_000044</name>
</gene>
<accession>A0ABD7Z947</accession>
<keyword evidence="3" id="KW-1185">Reference proteome</keyword>
<dbReference type="EMBL" id="CP132485">
    <property type="protein sequence ID" value="WLV83664.1"/>
    <property type="molecule type" value="Genomic_DNA"/>
</dbReference>
<reference evidence="2 3" key="1">
    <citation type="submission" date="2023-08" db="EMBL/GenBank/DDBJ databases">
        <authorList>
            <person name="Buchebner-Jance M."/>
        </authorList>
    </citation>
    <scope>NUCLEOTIDE SEQUENCE [LARGE SCALE GENOMIC DNA]</scope>
    <source>
        <strain evidence="2 3">NCIMB 15475</strain>
    </source>
</reference>
<evidence type="ECO:0000259" key="1">
    <source>
        <dbReference type="Pfam" id="PF10544"/>
    </source>
</evidence>